<dbReference type="SUPFAM" id="SSF53955">
    <property type="entry name" value="Lysozyme-like"/>
    <property type="match status" value="1"/>
</dbReference>
<dbReference type="EMBL" id="BONY01000044">
    <property type="protein sequence ID" value="GIH08054.1"/>
    <property type="molecule type" value="Genomic_DNA"/>
</dbReference>
<dbReference type="InterPro" id="IPR023346">
    <property type="entry name" value="Lysozyme-like_dom_sf"/>
</dbReference>
<reference evidence="2" key="1">
    <citation type="submission" date="2021-01" db="EMBL/GenBank/DDBJ databases">
        <title>Whole genome shotgun sequence of Rhizocola hellebori NBRC 109834.</title>
        <authorList>
            <person name="Komaki H."/>
            <person name="Tamura T."/>
        </authorList>
    </citation>
    <scope>NUCLEOTIDE SEQUENCE</scope>
    <source>
        <strain evidence="2">NBRC 109834</strain>
    </source>
</reference>
<sequence length="94" mass="9990">MEGTNAPRAEVGVALDAAAAKRFWTVSQVSLPVNLIKAIAEQESGWQSAIVSCVGAVGAMQVLPSTSDWMNTKFDPDYDLRTVSGNAMQGSKFL</sequence>
<gene>
    <name evidence="2" type="ORF">Rhe02_61210</name>
</gene>
<evidence type="ECO:0000259" key="1">
    <source>
        <dbReference type="Pfam" id="PF01464"/>
    </source>
</evidence>
<accession>A0A8J3QC48</accession>
<dbReference type="Pfam" id="PF01464">
    <property type="entry name" value="SLT"/>
    <property type="match status" value="1"/>
</dbReference>
<dbReference type="Proteomes" id="UP000612899">
    <property type="component" value="Unassembled WGS sequence"/>
</dbReference>
<evidence type="ECO:0000313" key="2">
    <source>
        <dbReference type="EMBL" id="GIH08054.1"/>
    </source>
</evidence>
<comment type="caution">
    <text evidence="2">The sequence shown here is derived from an EMBL/GenBank/DDBJ whole genome shotgun (WGS) entry which is preliminary data.</text>
</comment>
<name>A0A8J3QC48_9ACTN</name>
<dbReference type="CDD" id="cd00254">
    <property type="entry name" value="LT-like"/>
    <property type="match status" value="1"/>
</dbReference>
<organism evidence="2 3">
    <name type="scientific">Rhizocola hellebori</name>
    <dbReference type="NCBI Taxonomy" id="1392758"/>
    <lineage>
        <taxon>Bacteria</taxon>
        <taxon>Bacillati</taxon>
        <taxon>Actinomycetota</taxon>
        <taxon>Actinomycetes</taxon>
        <taxon>Micromonosporales</taxon>
        <taxon>Micromonosporaceae</taxon>
        <taxon>Rhizocola</taxon>
    </lineage>
</organism>
<dbReference type="AlphaFoldDB" id="A0A8J3QC48"/>
<feature type="domain" description="Transglycosylase SLT" evidence="1">
    <location>
        <begin position="30"/>
        <end position="93"/>
    </location>
</feature>
<keyword evidence="3" id="KW-1185">Reference proteome</keyword>
<dbReference type="Gene3D" id="1.10.530.10">
    <property type="match status" value="1"/>
</dbReference>
<proteinExistence type="predicted"/>
<protein>
    <recommendedName>
        <fullName evidence="1">Transglycosylase SLT domain-containing protein</fullName>
    </recommendedName>
</protein>
<dbReference type="InterPro" id="IPR008258">
    <property type="entry name" value="Transglycosylase_SLT_dom_1"/>
</dbReference>
<evidence type="ECO:0000313" key="3">
    <source>
        <dbReference type="Proteomes" id="UP000612899"/>
    </source>
</evidence>